<dbReference type="EMBL" id="CP005587">
    <property type="protein sequence ID" value="AGK58032.1"/>
    <property type="molecule type" value="Genomic_DNA"/>
</dbReference>
<dbReference type="HOGENOM" id="CLU_009583_0_3_5"/>
<keyword evidence="3" id="KW-1185">Reference proteome</keyword>
<dbReference type="Pfam" id="PF13439">
    <property type="entry name" value="Glyco_transf_4"/>
    <property type="match status" value="1"/>
</dbReference>
<organism evidence="2 3">
    <name type="scientific">Hyphomicrobium denitrificans 1NES1</name>
    <dbReference type="NCBI Taxonomy" id="670307"/>
    <lineage>
        <taxon>Bacteria</taxon>
        <taxon>Pseudomonadati</taxon>
        <taxon>Pseudomonadota</taxon>
        <taxon>Alphaproteobacteria</taxon>
        <taxon>Hyphomicrobiales</taxon>
        <taxon>Hyphomicrobiaceae</taxon>
        <taxon>Hyphomicrobium</taxon>
    </lineage>
</organism>
<dbReference type="Pfam" id="PF13692">
    <property type="entry name" value="Glyco_trans_1_4"/>
    <property type="match status" value="1"/>
</dbReference>
<dbReference type="Proteomes" id="UP000005952">
    <property type="component" value="Chromosome"/>
</dbReference>
<evidence type="ECO:0000259" key="1">
    <source>
        <dbReference type="Pfam" id="PF13439"/>
    </source>
</evidence>
<dbReference type="SUPFAM" id="SSF53756">
    <property type="entry name" value="UDP-Glycosyltransferase/glycogen phosphorylase"/>
    <property type="match status" value="1"/>
</dbReference>
<name>N0B745_9HYPH</name>
<dbReference type="PANTHER" id="PTHR12526">
    <property type="entry name" value="GLYCOSYLTRANSFERASE"/>
    <property type="match status" value="1"/>
</dbReference>
<dbReference type="GO" id="GO:0016757">
    <property type="term" value="F:glycosyltransferase activity"/>
    <property type="evidence" value="ECO:0007669"/>
    <property type="project" value="UniProtKB-ARBA"/>
</dbReference>
<sequence length="387" mass="41020">MRILHCLRAPVGGLFRHVLDLAEEQANRGHDVGILADSNAEDRLTSSKFAAIAPKLTLGVARIPMRRQPGLGDFAAVRAVRRHAAKLDLDVLHGHGAKGGAYARLAARSLSMRSRSIKSFYTPHGGSLNLKPGSLEQRVLMMVERGLESVTTGLIFESAHAARTYRARIRAEGAPQRIIPNGLRPSDFIAANPGSDATDVLFVGELRDLKGVDVLLEALAELKERAVTATIVGSGPDEMKFKALCSSLGLDERVRFRGALPIRDAFSLGRVMVVPSRAESFPYVVLEAAAAGLPLIATNVGGIPEITEGSDTGLVEPGNARALAAALVAALDGPNLAIARAARLKAAVARKFTVAAMTDAVLNFYAMPSPQAVRAPYAAAALRDHRG</sequence>
<proteinExistence type="predicted"/>
<protein>
    <submittedName>
        <fullName evidence="2">Group 1 glycosyl transferase</fullName>
    </submittedName>
</protein>
<dbReference type="OrthoDB" id="9806708at2"/>
<dbReference type="KEGG" id="hdt:HYPDE_31788"/>
<evidence type="ECO:0000313" key="3">
    <source>
        <dbReference type="Proteomes" id="UP000005952"/>
    </source>
</evidence>
<evidence type="ECO:0000313" key="2">
    <source>
        <dbReference type="EMBL" id="AGK58032.1"/>
    </source>
</evidence>
<dbReference type="RefSeq" id="WP_015598063.1">
    <property type="nucleotide sequence ID" value="NC_021172.1"/>
</dbReference>
<dbReference type="Gene3D" id="3.40.50.2000">
    <property type="entry name" value="Glycogen Phosphorylase B"/>
    <property type="match status" value="2"/>
</dbReference>
<dbReference type="CDD" id="cd03801">
    <property type="entry name" value="GT4_PimA-like"/>
    <property type="match status" value="1"/>
</dbReference>
<dbReference type="eggNOG" id="COG0438">
    <property type="taxonomic scope" value="Bacteria"/>
</dbReference>
<keyword evidence="2" id="KW-0808">Transferase</keyword>
<dbReference type="STRING" id="670307.HYPDE_31788"/>
<dbReference type="AlphaFoldDB" id="N0B745"/>
<feature type="domain" description="Glycosyltransferase subfamily 4-like N-terminal" evidence="1">
    <location>
        <begin position="11"/>
        <end position="184"/>
    </location>
</feature>
<dbReference type="PANTHER" id="PTHR12526:SF636">
    <property type="entry name" value="BLL3647 PROTEIN"/>
    <property type="match status" value="1"/>
</dbReference>
<dbReference type="InterPro" id="IPR028098">
    <property type="entry name" value="Glyco_trans_4-like_N"/>
</dbReference>
<reference evidence="2 3" key="1">
    <citation type="journal article" date="2013" name="Genome Announc.">
        <title>Genome sequences for three denitrifying bacterial strains isolated from a uranium- and nitrate-contaminated subsurface environment.</title>
        <authorList>
            <person name="Venkatramanan R."/>
            <person name="Prakash O."/>
            <person name="Woyke T."/>
            <person name="Chain P."/>
            <person name="Goodwin L.A."/>
            <person name="Watson D."/>
            <person name="Brooks S."/>
            <person name="Kostka J.E."/>
            <person name="Green S.J."/>
        </authorList>
    </citation>
    <scope>NUCLEOTIDE SEQUENCE [LARGE SCALE GENOMIC DNA]</scope>
    <source>
        <strain evidence="2 3">1NES1</strain>
    </source>
</reference>
<accession>N0B745</accession>
<gene>
    <name evidence="2" type="ORF">HYPDE_31788</name>
</gene>